<dbReference type="Pfam" id="PF15324">
    <property type="entry name" value="TALPID3"/>
    <property type="match status" value="1"/>
</dbReference>
<feature type="region of interest" description="Disordered" evidence="2">
    <location>
        <begin position="215"/>
        <end position="234"/>
    </location>
</feature>
<dbReference type="GO" id="GO:0005814">
    <property type="term" value="C:centriole"/>
    <property type="evidence" value="ECO:0007669"/>
    <property type="project" value="TreeGrafter"/>
</dbReference>
<evidence type="ECO:0000313" key="4">
    <source>
        <dbReference type="Proteomes" id="UP001159641"/>
    </source>
</evidence>
<dbReference type="PANTHER" id="PTHR15721:SF2">
    <property type="entry name" value="PROTEIN TALPID3"/>
    <property type="match status" value="1"/>
</dbReference>
<keyword evidence="4" id="KW-1185">Reference proteome</keyword>
<name>A0AB34H7Y8_ESCRO</name>
<dbReference type="GO" id="GO:0007224">
    <property type="term" value="P:smoothened signaling pathway"/>
    <property type="evidence" value="ECO:0007669"/>
    <property type="project" value="InterPro"/>
</dbReference>
<evidence type="ECO:0000313" key="3">
    <source>
        <dbReference type="EMBL" id="KAJ8788358.1"/>
    </source>
</evidence>
<dbReference type="InterPro" id="IPR029246">
    <property type="entry name" value="TALPID3"/>
</dbReference>
<gene>
    <name evidence="3" type="ORF">J1605_000414</name>
</gene>
<keyword evidence="1" id="KW-0175">Coiled coil</keyword>
<evidence type="ECO:0000256" key="2">
    <source>
        <dbReference type="SAM" id="MobiDB-lite"/>
    </source>
</evidence>
<organism evidence="3 4">
    <name type="scientific">Eschrichtius robustus</name>
    <name type="common">California gray whale</name>
    <name type="synonym">Eschrichtius gibbosus</name>
    <dbReference type="NCBI Taxonomy" id="9764"/>
    <lineage>
        <taxon>Eukaryota</taxon>
        <taxon>Metazoa</taxon>
        <taxon>Chordata</taxon>
        <taxon>Craniata</taxon>
        <taxon>Vertebrata</taxon>
        <taxon>Euteleostomi</taxon>
        <taxon>Mammalia</taxon>
        <taxon>Eutheria</taxon>
        <taxon>Laurasiatheria</taxon>
        <taxon>Artiodactyla</taxon>
        <taxon>Whippomorpha</taxon>
        <taxon>Cetacea</taxon>
        <taxon>Mysticeti</taxon>
        <taxon>Eschrichtiidae</taxon>
        <taxon>Eschrichtius</taxon>
    </lineage>
</organism>
<feature type="coiled-coil region" evidence="1">
    <location>
        <begin position="107"/>
        <end position="144"/>
    </location>
</feature>
<sequence>MLGSSDLTSARNYQQPPLENPTVSESVFLLMVQYRLLNRFYSFFIYRAQSMPVFKEVKVQLLEDASAEKDPIIQENRTSPSGIDSAATVAAATAAAIATAAPLIKVQSELEAKVNTVTELLNKLQETDKQLQRVTEQQTTIQNEHEKLHCRDHGEQMNVFMEQHIRHLEKLQQQQIDTQTHFISAALKTSSFQPATVPPSRAVEKYSVKPDHLNFGSSNLSSHNTFASKQGKNV</sequence>
<proteinExistence type="predicted"/>
<reference evidence="3 4" key="1">
    <citation type="submission" date="2022-11" db="EMBL/GenBank/DDBJ databases">
        <title>Whole genome sequence of Eschrichtius robustus ER-17-0199.</title>
        <authorList>
            <person name="Bruniche-Olsen A."/>
            <person name="Black A.N."/>
            <person name="Fields C.J."/>
            <person name="Walden K."/>
            <person name="Dewoody J.A."/>
        </authorList>
    </citation>
    <scope>NUCLEOTIDE SEQUENCE [LARGE SCALE GENOMIC DNA]</scope>
    <source>
        <strain evidence="3">ER-17-0199</strain>
        <tissue evidence="3">Blubber</tissue>
    </source>
</reference>
<dbReference type="AlphaFoldDB" id="A0AB34H7Y8"/>
<dbReference type="PANTHER" id="PTHR15721">
    <property type="entry name" value="KIAA0586 PROTEIN"/>
    <property type="match status" value="1"/>
</dbReference>
<dbReference type="EMBL" id="JAIQCJ010001624">
    <property type="protein sequence ID" value="KAJ8788358.1"/>
    <property type="molecule type" value="Genomic_DNA"/>
</dbReference>
<comment type="caution">
    <text evidence="3">The sequence shown here is derived from an EMBL/GenBank/DDBJ whole genome shotgun (WGS) entry which is preliminary data.</text>
</comment>
<protein>
    <submittedName>
        <fullName evidence="3">Uncharacterized protein</fullName>
    </submittedName>
</protein>
<dbReference type="Proteomes" id="UP001159641">
    <property type="component" value="Unassembled WGS sequence"/>
</dbReference>
<evidence type="ECO:0000256" key="1">
    <source>
        <dbReference type="SAM" id="Coils"/>
    </source>
</evidence>
<accession>A0AB34H7Y8</accession>
<dbReference type="GO" id="GO:0036064">
    <property type="term" value="C:ciliary basal body"/>
    <property type="evidence" value="ECO:0007669"/>
    <property type="project" value="TreeGrafter"/>
</dbReference>